<feature type="domain" description="Beta-lactamase-related" evidence="1">
    <location>
        <begin position="15"/>
        <end position="357"/>
    </location>
</feature>
<gene>
    <name evidence="2" type="ORF">EN45_072440</name>
</gene>
<dbReference type="PhylomeDB" id="A0A167TVM3"/>
<dbReference type="InterPro" id="IPR012338">
    <property type="entry name" value="Beta-lactam/transpept-like"/>
</dbReference>
<dbReference type="Pfam" id="PF00144">
    <property type="entry name" value="Beta-lactamase"/>
    <property type="match status" value="1"/>
</dbReference>
<dbReference type="EMBL" id="CM002799">
    <property type="protein sequence ID" value="KZN88667.1"/>
    <property type="molecule type" value="Genomic_DNA"/>
</dbReference>
<proteinExistence type="predicted"/>
<name>A0A167TVM3_PENCH</name>
<dbReference type="PANTHER" id="PTHR43319:SF3">
    <property type="entry name" value="BETA-LACTAMASE-RELATED DOMAIN-CONTAINING PROTEIN"/>
    <property type="match status" value="1"/>
</dbReference>
<dbReference type="Gene3D" id="3.40.710.10">
    <property type="entry name" value="DD-peptidase/beta-lactamase superfamily"/>
    <property type="match status" value="1"/>
</dbReference>
<dbReference type="AlphaFoldDB" id="A0A167TVM3"/>
<accession>A0A167TVM3</accession>
<dbReference type="InterPro" id="IPR001466">
    <property type="entry name" value="Beta-lactam-related"/>
</dbReference>
<evidence type="ECO:0000259" key="1">
    <source>
        <dbReference type="Pfam" id="PF00144"/>
    </source>
</evidence>
<dbReference type="InterPro" id="IPR052907">
    <property type="entry name" value="Beta-lactamase/esterase"/>
</dbReference>
<dbReference type="SUPFAM" id="SSF56601">
    <property type="entry name" value="beta-lactamase/transpeptidase-like"/>
    <property type="match status" value="1"/>
</dbReference>
<sequence>MATVQGPCDPAFNRVRDLLQERLTSGEEVGASLCVNINGKNVLDIWGGHANAAKTRSWEKDTLTVVFSSTKVVTALAALILVDRGLLDVEEKVSKYWQEFAANGKEDTKVWHILSHASGLPHWDERIPMETIYDTKASTDLLAAQAPWFKAGEASAYQLIDHGHLIGEIVRRISGKPLKQFIADEIAGPLGADFSLGVAEEDWPRTADIISAPPASMPEMDPKSIVGRAFGNITLKAEDAQTPEYRGTEIGAINGFANARSLARIGSMVSLKGTVDGKQYLGLKTIDQMIQERISGVDLVLFMNFRFALGVALPVPETITFIPDGNICFWGGWGGSMLIMDLDRRMTIGYAMNKMEAGVLGNENVKAYVNAIYEIMADKKPSVSL</sequence>
<organism evidence="2">
    <name type="scientific">Penicillium chrysogenum</name>
    <name type="common">Penicillium notatum</name>
    <dbReference type="NCBI Taxonomy" id="5076"/>
    <lineage>
        <taxon>Eukaryota</taxon>
        <taxon>Fungi</taxon>
        <taxon>Dikarya</taxon>
        <taxon>Ascomycota</taxon>
        <taxon>Pezizomycotina</taxon>
        <taxon>Eurotiomycetes</taxon>
        <taxon>Eurotiomycetidae</taxon>
        <taxon>Eurotiales</taxon>
        <taxon>Aspergillaceae</taxon>
        <taxon>Penicillium</taxon>
        <taxon>Penicillium chrysogenum species complex</taxon>
    </lineage>
</organism>
<dbReference type="PANTHER" id="PTHR43319">
    <property type="entry name" value="BETA-LACTAMASE-RELATED"/>
    <property type="match status" value="1"/>
</dbReference>
<dbReference type="Proteomes" id="UP000076449">
    <property type="component" value="Chromosome II"/>
</dbReference>
<evidence type="ECO:0000313" key="2">
    <source>
        <dbReference type="EMBL" id="KZN88667.1"/>
    </source>
</evidence>
<reference evidence="2" key="1">
    <citation type="journal article" date="2014" name="Genome Announc.">
        <title>Complete sequencing and chromosome-scale genome assembly of the industrial progenitor strain P2niaD18 from the penicillin producer Penicillium chrysogenum.</title>
        <authorList>
            <person name="Specht T."/>
            <person name="Dahlmann T.A."/>
            <person name="Zadra I."/>
            <person name="Kurnsteiner H."/>
            <person name="Kuck U."/>
        </authorList>
    </citation>
    <scope>NUCLEOTIDE SEQUENCE [LARGE SCALE GENOMIC DNA]</scope>
    <source>
        <strain evidence="2">P2niaD18</strain>
    </source>
</reference>
<protein>
    <submittedName>
        <fullName evidence="2">Beta-lactamase domain-containing protein</fullName>
    </submittedName>
</protein>